<comment type="subcellular location">
    <subcellularLocation>
        <location evidence="1">Cell envelope</location>
    </subcellularLocation>
</comment>
<dbReference type="Gene3D" id="3.40.50.1980">
    <property type="entry name" value="Nitrogenase molybdenum iron protein domain"/>
    <property type="match status" value="2"/>
</dbReference>
<organism evidence="7 8">
    <name type="scientific">Rhodococcus cerastii</name>
    <dbReference type="NCBI Taxonomy" id="908616"/>
    <lineage>
        <taxon>Bacteria</taxon>
        <taxon>Bacillati</taxon>
        <taxon>Actinomycetota</taxon>
        <taxon>Actinomycetes</taxon>
        <taxon>Mycobacteriales</taxon>
        <taxon>Nocardiaceae</taxon>
        <taxon>Rhodococcus</taxon>
    </lineage>
</organism>
<dbReference type="EMBL" id="JAWLKF010000008">
    <property type="protein sequence ID" value="MDV6303999.1"/>
    <property type="molecule type" value="Genomic_DNA"/>
</dbReference>
<gene>
    <name evidence="7" type="ORF">R3P93_15670</name>
</gene>
<dbReference type="PROSITE" id="PS51257">
    <property type="entry name" value="PROKAR_LIPOPROTEIN"/>
    <property type="match status" value="1"/>
</dbReference>
<name>A0ABU4D2Q3_9NOCA</name>
<dbReference type="Proteomes" id="UP001186104">
    <property type="component" value="Unassembled WGS sequence"/>
</dbReference>
<dbReference type="InterPro" id="IPR051313">
    <property type="entry name" value="Bact_iron-sidero_bind"/>
</dbReference>
<evidence type="ECO:0000313" key="8">
    <source>
        <dbReference type="Proteomes" id="UP001186104"/>
    </source>
</evidence>
<proteinExistence type="inferred from homology"/>
<protein>
    <submittedName>
        <fullName evidence="7">Iron-siderophore ABC transporter substrate-binding protein</fullName>
    </submittedName>
</protein>
<accession>A0ABU4D2Q3</accession>
<keyword evidence="4 5" id="KW-0732">Signal</keyword>
<comment type="caution">
    <text evidence="7">The sequence shown here is derived from an EMBL/GenBank/DDBJ whole genome shotgun (WGS) entry which is preliminary data.</text>
</comment>
<keyword evidence="3" id="KW-0813">Transport</keyword>
<dbReference type="InterPro" id="IPR002491">
    <property type="entry name" value="ABC_transptr_periplasmic_BD"/>
</dbReference>
<evidence type="ECO:0000259" key="6">
    <source>
        <dbReference type="PROSITE" id="PS50983"/>
    </source>
</evidence>
<dbReference type="PANTHER" id="PTHR30532:SF24">
    <property type="entry name" value="FERRIC ENTEROBACTIN-BINDING PERIPLASMIC PROTEIN FEPB"/>
    <property type="match status" value="1"/>
</dbReference>
<evidence type="ECO:0000313" key="7">
    <source>
        <dbReference type="EMBL" id="MDV6303999.1"/>
    </source>
</evidence>
<feature type="domain" description="Fe/B12 periplasmic-binding" evidence="6">
    <location>
        <begin position="60"/>
        <end position="329"/>
    </location>
</feature>
<sequence length="331" mass="34234">MRISRSLALPAAVLALALTLTACSSDAGDSDSDSADPSEAGGVVVTDMFGDVEVPANPQRVVALGWSDAETALALGVQPVGASDWLGVGGNGLGPWVDESYDTDPTIVGTFDVNMESVAALEPDLILWTRSTNDRAVYDDLSDIAPTVAAPPGTDVAYGTTWDGQTEIVAQALGKVDEGKQLVDDTRALFENTIAANPEFADKTVAVGTLYSGQVGAYVRGDTRVDFLESLGLTNTPAVQDRAEPGAFSIELSEENISALDADLTVMFPIGTGPEVITDNPSIQGLPSARDGRLVVLGNTDLSNAFSAASVAGTRYALENAVPLFAAPLKG</sequence>
<dbReference type="PANTHER" id="PTHR30532">
    <property type="entry name" value="IRON III DICITRATE-BINDING PERIPLASMIC PROTEIN"/>
    <property type="match status" value="1"/>
</dbReference>
<feature type="signal peptide" evidence="5">
    <location>
        <begin position="1"/>
        <end position="27"/>
    </location>
</feature>
<evidence type="ECO:0000256" key="1">
    <source>
        <dbReference type="ARBA" id="ARBA00004196"/>
    </source>
</evidence>
<evidence type="ECO:0000256" key="5">
    <source>
        <dbReference type="SAM" id="SignalP"/>
    </source>
</evidence>
<feature type="chain" id="PRO_5046746908" evidence="5">
    <location>
        <begin position="28"/>
        <end position="331"/>
    </location>
</feature>
<evidence type="ECO:0000256" key="3">
    <source>
        <dbReference type="ARBA" id="ARBA00022448"/>
    </source>
</evidence>
<dbReference type="SUPFAM" id="SSF53807">
    <property type="entry name" value="Helical backbone' metal receptor"/>
    <property type="match status" value="1"/>
</dbReference>
<keyword evidence="8" id="KW-1185">Reference proteome</keyword>
<comment type="similarity">
    <text evidence="2">Belongs to the bacterial solute-binding protein 8 family.</text>
</comment>
<evidence type="ECO:0000256" key="4">
    <source>
        <dbReference type="ARBA" id="ARBA00022729"/>
    </source>
</evidence>
<dbReference type="PROSITE" id="PS50983">
    <property type="entry name" value="FE_B12_PBP"/>
    <property type="match status" value="1"/>
</dbReference>
<reference evidence="7 8" key="1">
    <citation type="submission" date="2023-10" db="EMBL/GenBank/DDBJ databases">
        <title>Development of a sustainable strategy for remediation of hydrocarbon-contaminated territories based on the waste exchange concept.</title>
        <authorList>
            <person name="Krivoruchko A."/>
        </authorList>
    </citation>
    <scope>NUCLEOTIDE SEQUENCE [LARGE SCALE GENOMIC DNA]</scope>
    <source>
        <strain evidence="7 8">IEGM 1327</strain>
    </source>
</reference>
<evidence type="ECO:0000256" key="2">
    <source>
        <dbReference type="ARBA" id="ARBA00008814"/>
    </source>
</evidence>
<dbReference type="RefSeq" id="WP_317533396.1">
    <property type="nucleotide sequence ID" value="NZ_JAWLKF010000008.1"/>
</dbReference>
<dbReference type="CDD" id="cd01146">
    <property type="entry name" value="FhuD"/>
    <property type="match status" value="1"/>
</dbReference>
<dbReference type="Pfam" id="PF01497">
    <property type="entry name" value="Peripla_BP_2"/>
    <property type="match status" value="1"/>
</dbReference>